<dbReference type="Proteomes" id="UP000245708">
    <property type="component" value="Unassembled WGS sequence"/>
</dbReference>
<name>A0A316GKB7_9RHOB</name>
<feature type="domain" description="Hedgehog/Intein (Hint)" evidence="1">
    <location>
        <begin position="28"/>
        <end position="153"/>
    </location>
</feature>
<reference evidence="2 3" key="1">
    <citation type="submission" date="2018-05" db="EMBL/GenBank/DDBJ databases">
        <title>Genomic Encyclopedia of Type Strains, Phase IV (KMG-IV): sequencing the most valuable type-strain genomes for metagenomic binning, comparative biology and taxonomic classification.</title>
        <authorList>
            <person name="Goeker M."/>
        </authorList>
    </citation>
    <scope>NUCLEOTIDE SEQUENCE [LARGE SCALE GENOMIC DNA]</scope>
    <source>
        <strain evidence="2 3">DSM 16097</strain>
    </source>
</reference>
<keyword evidence="3" id="KW-1185">Reference proteome</keyword>
<dbReference type="OrthoDB" id="7873527at2"/>
<organism evidence="2 3">
    <name type="scientific">Roseicyclus mahoneyensis</name>
    <dbReference type="NCBI Taxonomy" id="164332"/>
    <lineage>
        <taxon>Bacteria</taxon>
        <taxon>Pseudomonadati</taxon>
        <taxon>Pseudomonadota</taxon>
        <taxon>Alphaproteobacteria</taxon>
        <taxon>Rhodobacterales</taxon>
        <taxon>Roseobacteraceae</taxon>
        <taxon>Roseicyclus</taxon>
    </lineage>
</organism>
<dbReference type="InterPro" id="IPR028992">
    <property type="entry name" value="Hedgehog/Intein_dom"/>
</dbReference>
<dbReference type="AlphaFoldDB" id="A0A316GKB7"/>
<dbReference type="RefSeq" id="WP_109667683.1">
    <property type="nucleotide sequence ID" value="NZ_QGGW01000004.1"/>
</dbReference>
<evidence type="ECO:0000313" key="2">
    <source>
        <dbReference type="EMBL" id="PWK60428.1"/>
    </source>
</evidence>
<dbReference type="Pfam" id="PF13403">
    <property type="entry name" value="Hint_2"/>
    <property type="match status" value="1"/>
</dbReference>
<accession>A0A316GKB7</accession>
<comment type="caution">
    <text evidence="2">The sequence shown here is derived from an EMBL/GenBank/DDBJ whole genome shotgun (WGS) entry which is preliminary data.</text>
</comment>
<gene>
    <name evidence="2" type="ORF">C7455_10464</name>
</gene>
<sequence>MIPVLRHDFPIATERRQVLPAALPFACGLAAGTRVETADGLVAVEDLVPGQLLETTEGHQPLLRLLRCLPGSPSATSQVMLPAGILGRGKPLILAAEQEIVVSGWIAELHFGADAVTLTPAMLLRQGLARVVGPAQETSLYMPVVARPSAVYAGALALTIACVGGETAQDHDAALPGTIELNDAEAALVLSLLGAATLH</sequence>
<dbReference type="EMBL" id="QGGW01000004">
    <property type="protein sequence ID" value="PWK60428.1"/>
    <property type="molecule type" value="Genomic_DNA"/>
</dbReference>
<evidence type="ECO:0000259" key="1">
    <source>
        <dbReference type="Pfam" id="PF13403"/>
    </source>
</evidence>
<proteinExistence type="predicted"/>
<evidence type="ECO:0000313" key="3">
    <source>
        <dbReference type="Proteomes" id="UP000245708"/>
    </source>
</evidence>
<protein>
    <submittedName>
        <fullName evidence="2">Hint domain-containing protein</fullName>
    </submittedName>
</protein>